<dbReference type="GO" id="GO:0005516">
    <property type="term" value="F:calmodulin binding"/>
    <property type="evidence" value="ECO:0007669"/>
    <property type="project" value="UniProtKB-KW"/>
</dbReference>
<dbReference type="AlphaFoldDB" id="A0A835NTT2"/>
<evidence type="ECO:0000256" key="8">
    <source>
        <dbReference type="ARBA" id="ARBA00023136"/>
    </source>
</evidence>
<dbReference type="GO" id="GO:0051015">
    <property type="term" value="F:actin filament binding"/>
    <property type="evidence" value="ECO:0007669"/>
    <property type="project" value="TreeGrafter"/>
</dbReference>
<dbReference type="FunFam" id="3.40.225.10:FF:000004">
    <property type="entry name" value="gamma-adducin isoform X1"/>
    <property type="match status" value="1"/>
</dbReference>
<evidence type="ECO:0000256" key="7">
    <source>
        <dbReference type="ARBA" id="ARBA00022860"/>
    </source>
</evidence>
<comment type="subcellular location">
    <subcellularLocation>
        <location evidence="2">Cell membrane</location>
        <topology evidence="2">Peripheral membrane protein</topology>
        <orientation evidence="2">Cytoplasmic side</orientation>
    </subcellularLocation>
    <subcellularLocation>
        <location evidence="1">Cytoplasm</location>
        <location evidence="1">Cytoskeleton</location>
    </subcellularLocation>
</comment>
<evidence type="ECO:0000256" key="6">
    <source>
        <dbReference type="ARBA" id="ARBA00022553"/>
    </source>
</evidence>
<evidence type="ECO:0000256" key="3">
    <source>
        <dbReference type="ARBA" id="ARBA00006274"/>
    </source>
</evidence>
<feature type="non-terminal residue" evidence="13">
    <location>
        <position position="1"/>
    </location>
</feature>
<evidence type="ECO:0000313" key="14">
    <source>
        <dbReference type="EMBL" id="KAI1236208.1"/>
    </source>
</evidence>
<dbReference type="PANTHER" id="PTHR10672">
    <property type="entry name" value="ADDUCIN"/>
    <property type="match status" value="1"/>
</dbReference>
<feature type="compositionally biased region" description="Basic residues" evidence="11">
    <location>
        <begin position="767"/>
        <end position="776"/>
    </location>
</feature>
<reference evidence="14 15" key="2">
    <citation type="journal article" date="2021" name="J. Hered.">
        <title>Feather Gene Expression Elucidates the Developmental Basis of Plumage Iridescence in African Starlings.</title>
        <authorList>
            <person name="Rubenstein D.R."/>
            <person name="Corvelo A."/>
            <person name="MacManes M.D."/>
            <person name="Maia R."/>
            <person name="Narzisi G."/>
            <person name="Rousaki A."/>
            <person name="Vandenabeele P."/>
            <person name="Shawkey M.D."/>
            <person name="Solomon J."/>
        </authorList>
    </citation>
    <scope>NUCLEOTIDE SEQUENCE [LARGE SCALE GENOMIC DNA]</scope>
    <source>
        <strain evidence="14">SS15</strain>
    </source>
</reference>
<dbReference type="Pfam" id="PF00596">
    <property type="entry name" value="Aldolase_II"/>
    <property type="match status" value="1"/>
</dbReference>
<dbReference type="InterPro" id="IPR036409">
    <property type="entry name" value="Aldolase_II/adducin_N_sf"/>
</dbReference>
<evidence type="ECO:0000259" key="12">
    <source>
        <dbReference type="SMART" id="SM01007"/>
    </source>
</evidence>
<evidence type="ECO:0000256" key="5">
    <source>
        <dbReference type="ARBA" id="ARBA00022490"/>
    </source>
</evidence>
<dbReference type="Proteomes" id="UP000618051">
    <property type="component" value="Unassembled WGS sequence"/>
</dbReference>
<feature type="region of interest" description="Disordered" evidence="11">
    <location>
        <begin position="754"/>
        <end position="776"/>
    </location>
</feature>
<feature type="domain" description="Class II aldolase/adducin N-terminal" evidence="12">
    <location>
        <begin position="254"/>
        <end position="436"/>
    </location>
</feature>
<dbReference type="GO" id="GO:0005886">
    <property type="term" value="C:plasma membrane"/>
    <property type="evidence" value="ECO:0007669"/>
    <property type="project" value="UniProtKB-SubCell"/>
</dbReference>
<keyword evidence="10" id="KW-0206">Cytoskeleton</keyword>
<evidence type="ECO:0000256" key="4">
    <source>
        <dbReference type="ARBA" id="ARBA00022475"/>
    </source>
</evidence>
<dbReference type="InterPro" id="IPR001303">
    <property type="entry name" value="Aldolase_II/adducin_N"/>
</dbReference>
<organism evidence="13">
    <name type="scientific">Lamprotornis superbus</name>
    <dbReference type="NCBI Taxonomy" id="245042"/>
    <lineage>
        <taxon>Eukaryota</taxon>
        <taxon>Metazoa</taxon>
        <taxon>Chordata</taxon>
        <taxon>Craniata</taxon>
        <taxon>Vertebrata</taxon>
        <taxon>Euteleostomi</taxon>
        <taxon>Archelosauria</taxon>
        <taxon>Archosauria</taxon>
        <taxon>Dinosauria</taxon>
        <taxon>Saurischia</taxon>
        <taxon>Theropoda</taxon>
        <taxon>Coelurosauria</taxon>
        <taxon>Aves</taxon>
        <taxon>Neognathae</taxon>
        <taxon>Neoaves</taxon>
        <taxon>Telluraves</taxon>
        <taxon>Australaves</taxon>
        <taxon>Passeriformes</taxon>
        <taxon>Sturnidae</taxon>
        <taxon>Lamprotornis</taxon>
    </lineage>
</organism>
<dbReference type="SUPFAM" id="SSF53639">
    <property type="entry name" value="AraD/HMP-PK domain-like"/>
    <property type="match status" value="1"/>
</dbReference>
<dbReference type="GO" id="GO:0014069">
    <property type="term" value="C:postsynaptic density"/>
    <property type="evidence" value="ECO:0007669"/>
    <property type="project" value="TreeGrafter"/>
</dbReference>
<proteinExistence type="inferred from homology"/>
<dbReference type="GO" id="GO:0051016">
    <property type="term" value="P:barbed-end actin filament capping"/>
    <property type="evidence" value="ECO:0007669"/>
    <property type="project" value="TreeGrafter"/>
</dbReference>
<dbReference type="InterPro" id="IPR051017">
    <property type="entry name" value="Aldolase-II_Adducin_sf"/>
</dbReference>
<protein>
    <submittedName>
        <fullName evidence="13">Gamma-adducin</fullName>
    </submittedName>
</protein>
<accession>A0A835NTT2</accession>
<evidence type="ECO:0000313" key="13">
    <source>
        <dbReference type="EMBL" id="KAG0121071.1"/>
    </source>
</evidence>
<evidence type="ECO:0000256" key="10">
    <source>
        <dbReference type="ARBA" id="ARBA00023212"/>
    </source>
</evidence>
<feature type="region of interest" description="Disordered" evidence="11">
    <location>
        <begin position="586"/>
        <end position="611"/>
    </location>
</feature>
<keyword evidence="7" id="KW-0112">Calmodulin-binding</keyword>
<sequence length="835" mass="93486">CPYSPPPQACAAHRGVPLQRRGHRCSSPALQVNCITREEENREKLKIIQIISSTFKLRSSVMLGVFKMQDVFLGSWETARHGAPVWLHSLQLWPGFSCRLLTRDFTLDDFLPLTLQNLSNPFLTLSPPMSADASQVVITTPPPATMPHKERYFDRINENDPEYIRERNMSPDLRQDFNMMEQRKRVTQILQSPMKKGNNPTGLLALQQIAEYITASTFTGFSSPSLSHGMITPINDLPGVDTSSFVKGEKLTRCKLASLYRLADLFGWAHLPNTYITVRVSKEHDHILIIPRGLSFSEASASNLVKVNILGDVVDQGSTALSIDSVGFSPHVAIYSTRPDVRCVIHIHTPATAAVSSMKCGILPISQEALILGDVAYYSYQGSLDEQEERIQLQKVLGPSCKVLVLRNHGVVALGETLEEAFHYIFNVQLACETQVHALAGAGGIDNLLLLDLQKFKPSTHAVAAMGGGGVNMASQQKWKVGEQEFEALMRMLDNLGYRTGYAYRQPLVREKPRHKSDVEIPATVTAFSFEDDTVPLSPLKFLAQRQQREKTRWLNSPNTYLKVNVPEESWNGETSPRTKITWMKADDSSKTSGGTPIKIEDPNQFVPLNTNPSEVLEKRNKIREQNRYDLKTAGPQSQLLAGIVVDRKPSSPMQFDDEHAPPAPPNPFSHLTEKELEEYKKTIERKQQGLEENHEDFYTQDANLISVEMPVVVVNGKEDAHDVEEDLTRRVSQLTMSTVESVEITIKGSEKIEEALSPEGSPSKSPSKKKKKFRTPSFLKKSKKKEKNYTGRCSITIIARSDSITVCSSKFCLEYFADLKIFSTVKVFIKVTVE</sequence>
<evidence type="ECO:0000256" key="1">
    <source>
        <dbReference type="ARBA" id="ARBA00004245"/>
    </source>
</evidence>
<dbReference type="OrthoDB" id="3238794at2759"/>
<feature type="region of interest" description="Disordered" evidence="11">
    <location>
        <begin position="650"/>
        <end position="669"/>
    </location>
</feature>
<evidence type="ECO:0000313" key="15">
    <source>
        <dbReference type="Proteomes" id="UP000618051"/>
    </source>
</evidence>
<evidence type="ECO:0000256" key="9">
    <source>
        <dbReference type="ARBA" id="ARBA00023203"/>
    </source>
</evidence>
<keyword evidence="6" id="KW-0597">Phosphoprotein</keyword>
<dbReference type="EMBL" id="JADDUC020000010">
    <property type="protein sequence ID" value="KAI1236208.1"/>
    <property type="molecule type" value="Genomic_DNA"/>
</dbReference>
<evidence type="ECO:0000256" key="2">
    <source>
        <dbReference type="ARBA" id="ARBA00004413"/>
    </source>
</evidence>
<comment type="caution">
    <text evidence="13">The sequence shown here is derived from an EMBL/GenBank/DDBJ whole genome shotgun (WGS) entry which is preliminary data.</text>
</comment>
<keyword evidence="9" id="KW-0009">Actin-binding</keyword>
<keyword evidence="15" id="KW-1185">Reference proteome</keyword>
<dbReference type="GO" id="GO:0005856">
    <property type="term" value="C:cytoskeleton"/>
    <property type="evidence" value="ECO:0007669"/>
    <property type="project" value="UniProtKB-SubCell"/>
</dbReference>
<evidence type="ECO:0000256" key="11">
    <source>
        <dbReference type="SAM" id="MobiDB-lite"/>
    </source>
</evidence>
<reference evidence="13" key="1">
    <citation type="submission" date="2020-10" db="EMBL/GenBank/DDBJ databases">
        <title>Feather gene expression reveals the developmental basis of iridescence in African starlings.</title>
        <authorList>
            <person name="Rubenstein D.R."/>
        </authorList>
    </citation>
    <scope>NUCLEOTIDE SEQUENCE</scope>
    <source>
        <strain evidence="13">SS15</strain>
        <tissue evidence="13">Liver</tissue>
    </source>
</reference>
<name>A0A835NTT2_9PASS</name>
<dbReference type="Gene3D" id="3.40.225.10">
    <property type="entry name" value="Class II aldolase/adducin N-terminal domain"/>
    <property type="match status" value="1"/>
</dbReference>
<keyword evidence="8" id="KW-0472">Membrane</keyword>
<gene>
    <name evidence="14" type="ORF">IHE44_0001485</name>
    <name evidence="13" type="ORF">IHE44_011557</name>
</gene>
<dbReference type="SMART" id="SM01007">
    <property type="entry name" value="Aldolase_II"/>
    <property type="match status" value="1"/>
</dbReference>
<comment type="similarity">
    <text evidence="3">Belongs to the aldolase class II family. Adducin subfamily.</text>
</comment>
<dbReference type="EMBL" id="JADDUC010000053">
    <property type="protein sequence ID" value="KAG0121071.1"/>
    <property type="molecule type" value="Genomic_DNA"/>
</dbReference>
<reference evidence="14" key="3">
    <citation type="submission" date="2022-01" db="EMBL/GenBank/DDBJ databases">
        <authorList>
            <person name="Rubenstein D.R."/>
        </authorList>
    </citation>
    <scope>NUCLEOTIDE SEQUENCE</scope>
    <source>
        <strain evidence="14">SS15</strain>
        <tissue evidence="14">Liver</tissue>
    </source>
</reference>
<keyword evidence="4" id="KW-1003">Cell membrane</keyword>
<keyword evidence="5" id="KW-0963">Cytoplasm</keyword>
<dbReference type="PANTHER" id="PTHR10672:SF5">
    <property type="entry name" value="GAMMA-ADDUCIN"/>
    <property type="match status" value="1"/>
</dbReference>